<dbReference type="AlphaFoldDB" id="A6URB1"/>
<name>A6URB1_METVS</name>
<evidence type="ECO:0000313" key="1">
    <source>
        <dbReference type="EMBL" id="ABR55033.1"/>
    </source>
</evidence>
<organism evidence="1 2">
    <name type="scientific">Methanococcus vannielii (strain ATCC 35089 / DSM 1224 / JCM 13029 / OCM 148 / SB)</name>
    <dbReference type="NCBI Taxonomy" id="406327"/>
    <lineage>
        <taxon>Archaea</taxon>
        <taxon>Methanobacteriati</taxon>
        <taxon>Methanobacteriota</taxon>
        <taxon>Methanomada group</taxon>
        <taxon>Methanococci</taxon>
        <taxon>Methanococcales</taxon>
        <taxon>Methanococcaceae</taxon>
        <taxon>Methanococcus</taxon>
    </lineage>
</organism>
<dbReference type="PANTHER" id="PTHR31118:SF12">
    <property type="entry name" value="CYCLASE-LIKE PROTEIN 2"/>
    <property type="match status" value="1"/>
</dbReference>
<dbReference type="SUPFAM" id="SSF102198">
    <property type="entry name" value="Putative cyclase"/>
    <property type="match status" value="1"/>
</dbReference>
<dbReference type="GO" id="GO:0004061">
    <property type="term" value="F:arylformamidase activity"/>
    <property type="evidence" value="ECO:0007669"/>
    <property type="project" value="InterPro"/>
</dbReference>
<dbReference type="Proteomes" id="UP000001107">
    <property type="component" value="Chromosome"/>
</dbReference>
<dbReference type="Gene3D" id="3.50.30.50">
    <property type="entry name" value="Putative cyclase"/>
    <property type="match status" value="1"/>
</dbReference>
<dbReference type="PANTHER" id="PTHR31118">
    <property type="entry name" value="CYCLASE-LIKE PROTEIN 2"/>
    <property type="match status" value="1"/>
</dbReference>
<protein>
    <submittedName>
        <fullName evidence="1">Cyclase family protein</fullName>
    </submittedName>
</protein>
<dbReference type="eggNOG" id="arCOG02462">
    <property type="taxonomic scope" value="Archaea"/>
</dbReference>
<dbReference type="EMBL" id="CP000742">
    <property type="protein sequence ID" value="ABR55033.1"/>
    <property type="molecule type" value="Genomic_DNA"/>
</dbReference>
<gene>
    <name evidence="1" type="ordered locus">Mevan_1133</name>
</gene>
<proteinExistence type="predicted"/>
<dbReference type="STRING" id="406327.Mevan_1133"/>
<dbReference type="InterPro" id="IPR037175">
    <property type="entry name" value="KFase_sf"/>
</dbReference>
<dbReference type="Pfam" id="PF04199">
    <property type="entry name" value="Cyclase"/>
    <property type="match status" value="1"/>
</dbReference>
<evidence type="ECO:0000313" key="2">
    <source>
        <dbReference type="Proteomes" id="UP000001107"/>
    </source>
</evidence>
<dbReference type="KEGG" id="mvn:Mevan_1133"/>
<dbReference type="InterPro" id="IPR007325">
    <property type="entry name" value="KFase/CYL"/>
</dbReference>
<accession>A6URB1</accession>
<keyword evidence="2" id="KW-1185">Reference proteome</keyword>
<sequence length="204" mass="23453">MSFMLEEIMWNSEFINLSHEITGFSYPGDPKFEIIQKNVDKYLISKLTLGSHTSTHVDYPLHVGLENKKFKNIIGNGFCINIKDLDSFFKSNEKNNELKLPKIEVLLINTGFSKHWNTFEYFEMEVSIEKFVQKIIEMELIALGVDCASIGNFETHKNLLSSNIKIIENLNHLEVLENKFFKFLGFPLNVENIDGSPMNAVALI</sequence>
<dbReference type="HOGENOM" id="CLU_030671_3_2_2"/>
<reference evidence="1" key="1">
    <citation type="submission" date="2007-06" db="EMBL/GenBank/DDBJ databases">
        <title>Complete sequence of Methanococcus vannielii SB.</title>
        <authorList>
            <consortium name="US DOE Joint Genome Institute"/>
            <person name="Copeland A."/>
            <person name="Lucas S."/>
            <person name="Lapidus A."/>
            <person name="Barry K."/>
            <person name="Glavina del Rio T."/>
            <person name="Dalin E."/>
            <person name="Tice H."/>
            <person name="Pitluck S."/>
            <person name="Chain P."/>
            <person name="Malfatti S."/>
            <person name="Shin M."/>
            <person name="Vergez L."/>
            <person name="Schmutz J."/>
            <person name="Larimer F."/>
            <person name="Land M."/>
            <person name="Hauser L."/>
            <person name="Kyrpides N."/>
            <person name="Anderson I."/>
            <person name="Sieprawska-Lupa M."/>
            <person name="Whitman W.B."/>
            <person name="Richardson P."/>
        </authorList>
    </citation>
    <scope>NUCLEOTIDE SEQUENCE [LARGE SCALE GENOMIC DNA]</scope>
    <source>
        <strain evidence="1">SB</strain>
    </source>
</reference>
<dbReference type="GO" id="GO:0019441">
    <property type="term" value="P:L-tryptophan catabolic process to kynurenine"/>
    <property type="evidence" value="ECO:0007669"/>
    <property type="project" value="InterPro"/>
</dbReference>